<evidence type="ECO:0000313" key="7">
    <source>
        <dbReference type="Proteomes" id="UP001055247"/>
    </source>
</evidence>
<dbReference type="InterPro" id="IPR051813">
    <property type="entry name" value="HepT_RNase_toxin"/>
</dbReference>
<dbReference type="RefSeq" id="WP_066924998.1">
    <property type="nucleotide sequence ID" value="NZ_BPQO01000006.1"/>
</dbReference>
<dbReference type="EMBL" id="BPQO01000006">
    <property type="protein sequence ID" value="GJD88258.1"/>
    <property type="molecule type" value="Genomic_DNA"/>
</dbReference>
<keyword evidence="5" id="KW-0378">Hydrolase</keyword>
<comment type="caution">
    <text evidence="6">The sequence shown here is derived from an EMBL/GenBank/DDBJ whole genome shotgun (WGS) entry which is preliminary data.</text>
</comment>
<keyword evidence="3" id="KW-0540">Nuclease</keyword>
<proteinExistence type="predicted"/>
<gene>
    <name evidence="6" type="ORF">BHAOGJBA_1772</name>
</gene>
<dbReference type="GO" id="GO:0016787">
    <property type="term" value="F:hydrolase activity"/>
    <property type="evidence" value="ECO:0007669"/>
    <property type="project" value="UniProtKB-KW"/>
</dbReference>
<keyword evidence="1" id="KW-0597">Phosphoprotein</keyword>
<dbReference type="Proteomes" id="UP001055247">
    <property type="component" value="Unassembled WGS sequence"/>
</dbReference>
<evidence type="ECO:0000256" key="2">
    <source>
        <dbReference type="ARBA" id="ARBA00022649"/>
    </source>
</evidence>
<reference evidence="6" key="2">
    <citation type="submission" date="2021-08" db="EMBL/GenBank/DDBJ databases">
        <authorList>
            <person name="Tani A."/>
            <person name="Ola A."/>
            <person name="Ogura Y."/>
            <person name="Katsura K."/>
            <person name="Hayashi T."/>
        </authorList>
    </citation>
    <scope>NUCLEOTIDE SEQUENCE</scope>
    <source>
        <strain evidence="6">DSM 16372</strain>
    </source>
</reference>
<evidence type="ECO:0008006" key="8">
    <source>
        <dbReference type="Google" id="ProtNLM"/>
    </source>
</evidence>
<name>A0AAV4ZJA4_9HYPH</name>
<evidence type="ECO:0000256" key="4">
    <source>
        <dbReference type="ARBA" id="ARBA00022741"/>
    </source>
</evidence>
<sequence length="117" mass="13195">MRSERGRRALVDIRENAATALTFVGDMSVAAFEADRRTLYAVVRCLEIVSEASRRLDPAVVDRHPHIPWRQVADAGNVDRHAYDNVSPRMIWQTVHDRMQEIIAVCDAELGPCPEPS</sequence>
<evidence type="ECO:0000256" key="3">
    <source>
        <dbReference type="ARBA" id="ARBA00022722"/>
    </source>
</evidence>
<dbReference type="PANTHER" id="PTHR34139">
    <property type="entry name" value="UPF0331 PROTEIN MJ0127"/>
    <property type="match status" value="1"/>
</dbReference>
<dbReference type="GO" id="GO:0004540">
    <property type="term" value="F:RNA nuclease activity"/>
    <property type="evidence" value="ECO:0007669"/>
    <property type="project" value="InterPro"/>
</dbReference>
<evidence type="ECO:0000313" key="6">
    <source>
        <dbReference type="EMBL" id="GJD88258.1"/>
    </source>
</evidence>
<dbReference type="PANTHER" id="PTHR34139:SF1">
    <property type="entry name" value="RNASE MJ1380-RELATED"/>
    <property type="match status" value="1"/>
</dbReference>
<evidence type="ECO:0000256" key="1">
    <source>
        <dbReference type="ARBA" id="ARBA00022553"/>
    </source>
</evidence>
<dbReference type="AlphaFoldDB" id="A0AAV4ZJA4"/>
<keyword evidence="7" id="KW-1185">Reference proteome</keyword>
<dbReference type="GO" id="GO:0000166">
    <property type="term" value="F:nucleotide binding"/>
    <property type="evidence" value="ECO:0007669"/>
    <property type="project" value="UniProtKB-KW"/>
</dbReference>
<keyword evidence="4" id="KW-0547">Nucleotide-binding</keyword>
<dbReference type="InterPro" id="IPR008201">
    <property type="entry name" value="HepT-like"/>
</dbReference>
<reference evidence="6" key="1">
    <citation type="journal article" date="2016" name="Front. Microbiol.">
        <title>Genome Sequence of the Piezophilic, Mesophilic Sulfate-Reducing Bacterium Desulfovibrio indicus J2T.</title>
        <authorList>
            <person name="Cao J."/>
            <person name="Maignien L."/>
            <person name="Shao Z."/>
            <person name="Alain K."/>
            <person name="Jebbar M."/>
        </authorList>
    </citation>
    <scope>NUCLEOTIDE SEQUENCE</scope>
    <source>
        <strain evidence="6">DSM 16372</strain>
    </source>
</reference>
<keyword evidence="2" id="KW-1277">Toxin-antitoxin system</keyword>
<protein>
    <recommendedName>
        <fullName evidence="8">DUF86 domain-containing protein</fullName>
    </recommendedName>
</protein>
<dbReference type="GO" id="GO:0110001">
    <property type="term" value="C:toxin-antitoxin complex"/>
    <property type="evidence" value="ECO:0007669"/>
    <property type="project" value="InterPro"/>
</dbReference>
<organism evidence="6 7">
    <name type="scientific">Methylobacterium hispanicum</name>
    <dbReference type="NCBI Taxonomy" id="270350"/>
    <lineage>
        <taxon>Bacteria</taxon>
        <taxon>Pseudomonadati</taxon>
        <taxon>Pseudomonadota</taxon>
        <taxon>Alphaproteobacteria</taxon>
        <taxon>Hyphomicrobiales</taxon>
        <taxon>Methylobacteriaceae</taxon>
        <taxon>Methylobacterium</taxon>
    </lineage>
</organism>
<accession>A0AAV4ZJA4</accession>
<evidence type="ECO:0000256" key="5">
    <source>
        <dbReference type="ARBA" id="ARBA00022801"/>
    </source>
</evidence>
<dbReference type="Pfam" id="PF01934">
    <property type="entry name" value="HepT-like"/>
    <property type="match status" value="1"/>
</dbReference>